<accession>X1NED8</accession>
<dbReference type="EMBL" id="BARV01017603">
    <property type="protein sequence ID" value="GAI25175.1"/>
    <property type="molecule type" value="Genomic_DNA"/>
</dbReference>
<proteinExistence type="predicted"/>
<sequence length="48" mass="5551">QVVELRLQRAYRRYIRTLGHDVTVKEFLLSRGGDTSNNHFDSNSQGES</sequence>
<gene>
    <name evidence="1" type="ORF">S06H3_29955</name>
</gene>
<reference evidence="1" key="1">
    <citation type="journal article" date="2014" name="Front. Microbiol.">
        <title>High frequency of phylogenetically diverse reductive dehalogenase-homologous genes in deep subseafloor sedimentary metagenomes.</title>
        <authorList>
            <person name="Kawai M."/>
            <person name="Futagami T."/>
            <person name="Toyoda A."/>
            <person name="Takaki Y."/>
            <person name="Nishi S."/>
            <person name="Hori S."/>
            <person name="Arai W."/>
            <person name="Tsubouchi T."/>
            <person name="Morono Y."/>
            <person name="Uchiyama I."/>
            <person name="Ito T."/>
            <person name="Fujiyama A."/>
            <person name="Inagaki F."/>
            <person name="Takami H."/>
        </authorList>
    </citation>
    <scope>NUCLEOTIDE SEQUENCE</scope>
    <source>
        <strain evidence="1">Expedition CK06-06</strain>
    </source>
</reference>
<name>X1NED8_9ZZZZ</name>
<feature type="non-terminal residue" evidence="1">
    <location>
        <position position="1"/>
    </location>
</feature>
<evidence type="ECO:0000313" key="1">
    <source>
        <dbReference type="EMBL" id="GAI25175.1"/>
    </source>
</evidence>
<dbReference type="AlphaFoldDB" id="X1NED8"/>
<protein>
    <submittedName>
        <fullName evidence="1">Uncharacterized protein</fullName>
    </submittedName>
</protein>
<organism evidence="1">
    <name type="scientific">marine sediment metagenome</name>
    <dbReference type="NCBI Taxonomy" id="412755"/>
    <lineage>
        <taxon>unclassified sequences</taxon>
        <taxon>metagenomes</taxon>
        <taxon>ecological metagenomes</taxon>
    </lineage>
</organism>
<comment type="caution">
    <text evidence="1">The sequence shown here is derived from an EMBL/GenBank/DDBJ whole genome shotgun (WGS) entry which is preliminary data.</text>
</comment>